<dbReference type="Proteomes" id="UP001141619">
    <property type="component" value="Unassembled WGS sequence"/>
</dbReference>
<organism evidence="4 5">
    <name type="scientific">Govanella unica</name>
    <dbReference type="NCBI Taxonomy" id="2975056"/>
    <lineage>
        <taxon>Bacteria</taxon>
        <taxon>Pseudomonadati</taxon>
        <taxon>Pseudomonadota</taxon>
        <taxon>Alphaproteobacteria</taxon>
        <taxon>Emcibacterales</taxon>
        <taxon>Govanellaceae</taxon>
        <taxon>Govanella</taxon>
    </lineage>
</organism>
<dbReference type="InterPro" id="IPR002821">
    <property type="entry name" value="Hydantoinase_A"/>
</dbReference>
<dbReference type="GO" id="GO:0006749">
    <property type="term" value="P:glutathione metabolic process"/>
    <property type="evidence" value="ECO:0007669"/>
    <property type="project" value="TreeGrafter"/>
</dbReference>
<name>A0A9X3TZ00_9PROT</name>
<dbReference type="PANTHER" id="PTHR11365">
    <property type="entry name" value="5-OXOPROLINASE RELATED"/>
    <property type="match status" value="1"/>
</dbReference>
<evidence type="ECO:0000313" key="4">
    <source>
        <dbReference type="EMBL" id="MDA5194398.1"/>
    </source>
</evidence>
<dbReference type="Pfam" id="PF01968">
    <property type="entry name" value="Hydantoinase_A"/>
    <property type="match status" value="1"/>
</dbReference>
<protein>
    <submittedName>
        <fullName evidence="4">Hydantoinase/oxoprolinase family protein</fullName>
    </submittedName>
</protein>
<sequence length="687" mass="73061">MRFATDTGGTFTDLVVEEDDGSISMYKASTVPGDPVQGVLAALTLAAEDRGLSLADLLARGKTFIHGTTHAINAIITGRTAKTALLVTEGHRDILVFREGGRIEPFNHTVPYPKPFVPRALTFEIPERIIYNGAVQTPLNEAVVLELANRLREEKIEAVAICFLWSTINPAHELRVGALLQDHLPGVPVSLSHAVNPTMREFRRASSTAIDASLKPLMGRYLGSLEARMKEAGFAGEVMVLTSAGGMMAASDVAAAPIRVINSGPSMAPIAGHHYAALEGSHENAIVADTGGTTYDISLVRGGHIPMTRELWIGQPTRGNLVGYPSVEVKSVGAGGGSIASVDAGGLLHVGPMSAGAQPGPVCYGRGGTLPTVTDASVVLGYLDPDFFLGGAMKLDREAAARAIEIHVAQPLQVSVEEAAWNIIHLSTENMVQAIADITVAQGIDPAGAVLIGGGGAAGLNSTFIARRLGCHQLVIPETGAALSAAGAMMSDLTGEFAASLFTTTAEFNFDKVNETLYNLRADCDQFVRRSGIKAIKIDIKVIAEARYENQVWDIDVPLPITRFRSDDDVTAFHSAFDEVHKQIFTINDPGSPVEVVGLRATVRCKVRPHANFQLSAKADQTVKAATRRAYFQDAGWTDAVIHRLDAMPVAQEFRGPAIIESPFTTIVVDPEARAQRSANGSIIIHP</sequence>
<reference evidence="4" key="1">
    <citation type="submission" date="2022-08" db="EMBL/GenBank/DDBJ databases">
        <authorList>
            <person name="Vandamme P."/>
            <person name="Hettiarachchi A."/>
            <person name="Peeters C."/>
            <person name="Cnockaert M."/>
            <person name="Carlier A."/>
        </authorList>
    </citation>
    <scope>NUCLEOTIDE SEQUENCE</scope>
    <source>
        <strain evidence="4">LMG 31809</strain>
    </source>
</reference>
<dbReference type="GO" id="GO:0017168">
    <property type="term" value="F:5-oxoprolinase (ATP-hydrolyzing) activity"/>
    <property type="evidence" value="ECO:0007669"/>
    <property type="project" value="TreeGrafter"/>
</dbReference>
<evidence type="ECO:0000259" key="3">
    <source>
        <dbReference type="Pfam" id="PF19278"/>
    </source>
</evidence>
<keyword evidence="5" id="KW-1185">Reference proteome</keyword>
<dbReference type="InterPro" id="IPR045079">
    <property type="entry name" value="Oxoprolinase-like"/>
</dbReference>
<evidence type="ECO:0000259" key="1">
    <source>
        <dbReference type="Pfam" id="PF01968"/>
    </source>
</evidence>
<dbReference type="InterPro" id="IPR008040">
    <property type="entry name" value="Hydant_A_N"/>
</dbReference>
<evidence type="ECO:0000313" key="5">
    <source>
        <dbReference type="Proteomes" id="UP001141619"/>
    </source>
</evidence>
<accession>A0A9X3TZ00</accession>
<gene>
    <name evidence="4" type="ORF">NYP16_10590</name>
</gene>
<feature type="domain" description="Acetophenone carboxylase-like C-terminal" evidence="3">
    <location>
        <begin position="513"/>
        <end position="674"/>
    </location>
</feature>
<dbReference type="GO" id="GO:0005829">
    <property type="term" value="C:cytosol"/>
    <property type="evidence" value="ECO:0007669"/>
    <property type="project" value="TreeGrafter"/>
</dbReference>
<dbReference type="AlphaFoldDB" id="A0A9X3TZ00"/>
<dbReference type="Pfam" id="PF05378">
    <property type="entry name" value="Hydant_A_N"/>
    <property type="match status" value="1"/>
</dbReference>
<feature type="domain" description="Hydantoinase A/oxoprolinase" evidence="1">
    <location>
        <begin position="204"/>
        <end position="494"/>
    </location>
</feature>
<comment type="caution">
    <text evidence="4">The sequence shown here is derived from an EMBL/GenBank/DDBJ whole genome shotgun (WGS) entry which is preliminary data.</text>
</comment>
<dbReference type="Pfam" id="PF19278">
    <property type="entry name" value="Hydant_A_C"/>
    <property type="match status" value="1"/>
</dbReference>
<dbReference type="EMBL" id="JANWOI010000003">
    <property type="protein sequence ID" value="MDA5194398.1"/>
    <property type="molecule type" value="Genomic_DNA"/>
</dbReference>
<dbReference type="PANTHER" id="PTHR11365:SF23">
    <property type="entry name" value="HYPOTHETICAL 5-OXOPROLINASE (EUROFUNG)-RELATED"/>
    <property type="match status" value="1"/>
</dbReference>
<proteinExistence type="predicted"/>
<dbReference type="InterPro" id="IPR049517">
    <property type="entry name" value="ACX-like_C"/>
</dbReference>
<dbReference type="RefSeq" id="WP_274944101.1">
    <property type="nucleotide sequence ID" value="NZ_JANWOI010000003.1"/>
</dbReference>
<reference evidence="4" key="2">
    <citation type="journal article" date="2023" name="Syst. Appl. Microbiol.">
        <title>Govania unica gen. nov., sp. nov., a rare biosphere bacterium that represents a novel family in the class Alphaproteobacteria.</title>
        <authorList>
            <person name="Vandamme P."/>
            <person name="Peeters C."/>
            <person name="Hettiarachchi A."/>
            <person name="Cnockaert M."/>
            <person name="Carlier A."/>
        </authorList>
    </citation>
    <scope>NUCLEOTIDE SEQUENCE</scope>
    <source>
        <strain evidence="4">LMG 31809</strain>
    </source>
</reference>
<evidence type="ECO:0000259" key="2">
    <source>
        <dbReference type="Pfam" id="PF05378"/>
    </source>
</evidence>
<feature type="domain" description="Hydantoinase/oxoprolinase N-terminal" evidence="2">
    <location>
        <begin position="2"/>
        <end position="183"/>
    </location>
</feature>